<evidence type="ECO:0000313" key="13">
    <source>
        <dbReference type="Proteomes" id="UP000004259"/>
    </source>
</evidence>
<dbReference type="STRING" id="246199.CUS_7399"/>
<dbReference type="Gene3D" id="1.20.1560.10">
    <property type="entry name" value="ABC transporter type 1, transmembrane domain"/>
    <property type="match status" value="1"/>
</dbReference>
<dbReference type="InterPro" id="IPR027417">
    <property type="entry name" value="P-loop_NTPase"/>
</dbReference>
<dbReference type="InterPro" id="IPR003593">
    <property type="entry name" value="AAA+_ATPase"/>
</dbReference>
<keyword evidence="2" id="KW-0813">Transport</keyword>
<dbReference type="PROSITE" id="PS51257">
    <property type="entry name" value="PROKAR_LIPOPROTEIN"/>
    <property type="match status" value="1"/>
</dbReference>
<evidence type="ECO:0000259" key="10">
    <source>
        <dbReference type="PROSITE" id="PS50893"/>
    </source>
</evidence>
<keyword evidence="7 9" id="KW-1133">Transmembrane helix</keyword>
<dbReference type="GO" id="GO:0015421">
    <property type="term" value="F:ABC-type oligopeptide transporter activity"/>
    <property type="evidence" value="ECO:0007669"/>
    <property type="project" value="TreeGrafter"/>
</dbReference>
<evidence type="ECO:0000256" key="6">
    <source>
        <dbReference type="ARBA" id="ARBA00022840"/>
    </source>
</evidence>
<dbReference type="PANTHER" id="PTHR43394:SF1">
    <property type="entry name" value="ATP-BINDING CASSETTE SUB-FAMILY B MEMBER 10, MITOCHONDRIAL"/>
    <property type="match status" value="1"/>
</dbReference>
<evidence type="ECO:0000256" key="7">
    <source>
        <dbReference type="ARBA" id="ARBA00022989"/>
    </source>
</evidence>
<dbReference type="InterPro" id="IPR003439">
    <property type="entry name" value="ABC_transporter-like_ATP-bd"/>
</dbReference>
<dbReference type="InterPro" id="IPR039421">
    <property type="entry name" value="Type_1_exporter"/>
</dbReference>
<evidence type="ECO:0000259" key="11">
    <source>
        <dbReference type="PROSITE" id="PS50929"/>
    </source>
</evidence>
<feature type="transmembrane region" description="Helical" evidence="9">
    <location>
        <begin position="62"/>
        <end position="80"/>
    </location>
</feature>
<dbReference type="SUPFAM" id="SSF52540">
    <property type="entry name" value="P-loop containing nucleoside triphosphate hydrolases"/>
    <property type="match status" value="1"/>
</dbReference>
<dbReference type="InterPro" id="IPR025662">
    <property type="entry name" value="Sigma_54_int_dom_ATP-bd_1"/>
</dbReference>
<name>E9S823_RUMAL</name>
<evidence type="ECO:0000256" key="9">
    <source>
        <dbReference type="SAM" id="Phobius"/>
    </source>
</evidence>
<dbReference type="PROSITE" id="PS00675">
    <property type="entry name" value="SIGMA54_INTERACT_1"/>
    <property type="match status" value="1"/>
</dbReference>
<dbReference type="GO" id="GO:0005524">
    <property type="term" value="F:ATP binding"/>
    <property type="evidence" value="ECO:0007669"/>
    <property type="project" value="UniProtKB-KW"/>
</dbReference>
<dbReference type="PROSITE" id="PS00211">
    <property type="entry name" value="ABC_TRANSPORTER_1"/>
    <property type="match status" value="1"/>
</dbReference>
<dbReference type="AlphaFoldDB" id="E9S823"/>
<feature type="domain" description="ABC transmembrane type-1" evidence="11">
    <location>
        <begin position="19"/>
        <end position="309"/>
    </location>
</feature>
<dbReference type="FunFam" id="3.40.50.300:FF:000221">
    <property type="entry name" value="Multidrug ABC transporter ATP-binding protein"/>
    <property type="match status" value="1"/>
</dbReference>
<feature type="transmembrane region" description="Helical" evidence="9">
    <location>
        <begin position="253"/>
        <end position="274"/>
    </location>
</feature>
<dbReference type="GO" id="GO:0016887">
    <property type="term" value="F:ATP hydrolysis activity"/>
    <property type="evidence" value="ECO:0007669"/>
    <property type="project" value="InterPro"/>
</dbReference>
<dbReference type="EMBL" id="ADKM02000018">
    <property type="protein sequence ID" value="EGC04511.1"/>
    <property type="molecule type" value="Genomic_DNA"/>
</dbReference>
<feature type="transmembrane region" description="Helical" evidence="9">
    <location>
        <begin position="16"/>
        <end position="38"/>
    </location>
</feature>
<keyword evidence="4 9" id="KW-0812">Transmembrane</keyword>
<evidence type="ECO:0000256" key="2">
    <source>
        <dbReference type="ARBA" id="ARBA00022448"/>
    </source>
</evidence>
<dbReference type="Proteomes" id="UP000004259">
    <property type="component" value="Unassembled WGS sequence"/>
</dbReference>
<dbReference type="Pfam" id="PF00664">
    <property type="entry name" value="ABC_membrane"/>
    <property type="match status" value="1"/>
</dbReference>
<dbReference type="CDD" id="cd18542">
    <property type="entry name" value="ABC_6TM_YknU_like"/>
    <property type="match status" value="1"/>
</dbReference>
<gene>
    <name evidence="12" type="ORF">CUS_7399</name>
</gene>
<keyword evidence="3" id="KW-1003">Cell membrane</keyword>
<reference evidence="12 13" key="1">
    <citation type="submission" date="2011-02" db="EMBL/GenBank/DDBJ databases">
        <authorList>
            <person name="Nelson K.E."/>
            <person name="Sutton G."/>
            <person name="Torralba M."/>
            <person name="Durkin S."/>
            <person name="Harkins D."/>
            <person name="Montgomery R."/>
            <person name="Ziemer C."/>
            <person name="Klaassens E."/>
            <person name="Ocuiv P."/>
            <person name="Morrison M."/>
        </authorList>
    </citation>
    <scope>NUCLEOTIDE SEQUENCE [LARGE SCALE GENOMIC DNA]</scope>
    <source>
        <strain evidence="12 13">8</strain>
    </source>
</reference>
<comment type="caution">
    <text evidence="12">The sequence shown here is derived from an EMBL/GenBank/DDBJ whole genome shotgun (WGS) entry which is preliminary data.</text>
</comment>
<dbReference type="InterPro" id="IPR017871">
    <property type="entry name" value="ABC_transporter-like_CS"/>
</dbReference>
<dbReference type="Pfam" id="PF00005">
    <property type="entry name" value="ABC_tran"/>
    <property type="match status" value="1"/>
</dbReference>
<protein>
    <submittedName>
        <fullName evidence="12">ABC transporter, ATP-binding protein</fullName>
    </submittedName>
</protein>
<sequence length="592" mass="67062">MFQLKWLWVNMKESRAAYIAALVLSIACNGLYITAPYFQSRIIDTFISNENAAANLRDHRDLLIWLIAGMIGFTFLRTCMQYACNMYYEKASQGMVYKIRTHLFRKIENQDMDFYDRYRTGDLMTRLTGDLDMVRHMVSWVIKGCVESIALFLASMIYFFTIDWRTALCILAMTPVIFFVTRLFSRHAGPAYRKVRETSSALNTAAQENISGNRVVKAFAKEDYEIEKFRMRDEEYRSSNIKAAMVWLKYHPIIDVAAGALSVILLLCGGYFMIQQHLTMGQYVAISGLLWAVSNPMRNMGNYVNDFHRFMASASKVIEIYYEAPRIVDRVDAEDTEEKLRGEVEFKNVTFSIGDKKILDNISFHIKPGETVVIMGETGSGKTSLINLIPRFFDCDKGEVLVDGLNVRMHKLHTLRSSIGIATQDVLLYSDTIDSNIAYGDSELEEEYVRRCAELAAASDFIEKLPMKYDTIVGERGVGLSGGQKQRISLARAIAIKPKVLILDDTTSAVDMETEHYIQQSLGGGLDFECTKIIIAQRISSSKNADKIIILQDGKIADMGTHDELIRREGYYKQIYELQSGINCKAESGVGA</sequence>
<dbReference type="SUPFAM" id="SSF90123">
    <property type="entry name" value="ABC transporter transmembrane region"/>
    <property type="match status" value="1"/>
</dbReference>
<evidence type="ECO:0000256" key="3">
    <source>
        <dbReference type="ARBA" id="ARBA00022475"/>
    </source>
</evidence>
<proteinExistence type="predicted"/>
<evidence type="ECO:0000256" key="4">
    <source>
        <dbReference type="ARBA" id="ARBA00022692"/>
    </source>
</evidence>
<comment type="subcellular location">
    <subcellularLocation>
        <location evidence="1">Cell membrane</location>
        <topology evidence="1">Multi-pass membrane protein</topology>
    </subcellularLocation>
</comment>
<feature type="domain" description="ABC transporter" evidence="10">
    <location>
        <begin position="344"/>
        <end position="578"/>
    </location>
</feature>
<dbReference type="RefSeq" id="WP_002846951.1">
    <property type="nucleotide sequence ID" value="NZ_ADKM02000018.1"/>
</dbReference>
<dbReference type="PANTHER" id="PTHR43394">
    <property type="entry name" value="ATP-DEPENDENT PERMEASE MDL1, MITOCHONDRIAL"/>
    <property type="match status" value="1"/>
</dbReference>
<dbReference type="InterPro" id="IPR011527">
    <property type="entry name" value="ABC1_TM_dom"/>
</dbReference>
<keyword evidence="5" id="KW-0547">Nucleotide-binding</keyword>
<evidence type="ECO:0000256" key="8">
    <source>
        <dbReference type="ARBA" id="ARBA00023136"/>
    </source>
</evidence>
<feature type="transmembrane region" description="Helical" evidence="9">
    <location>
        <begin position="164"/>
        <end position="184"/>
    </location>
</feature>
<dbReference type="GO" id="GO:0005886">
    <property type="term" value="C:plasma membrane"/>
    <property type="evidence" value="ECO:0007669"/>
    <property type="project" value="UniProtKB-SubCell"/>
</dbReference>
<feature type="transmembrane region" description="Helical" evidence="9">
    <location>
        <begin position="140"/>
        <end position="158"/>
    </location>
</feature>
<evidence type="ECO:0000313" key="12">
    <source>
        <dbReference type="EMBL" id="EGC04511.1"/>
    </source>
</evidence>
<accession>E9S823</accession>
<dbReference type="InterPro" id="IPR036640">
    <property type="entry name" value="ABC1_TM_sf"/>
</dbReference>
<evidence type="ECO:0000256" key="5">
    <source>
        <dbReference type="ARBA" id="ARBA00022741"/>
    </source>
</evidence>
<dbReference type="eggNOG" id="COG1132">
    <property type="taxonomic scope" value="Bacteria"/>
</dbReference>
<organism evidence="12 13">
    <name type="scientific">Ruminococcus albus 8</name>
    <dbReference type="NCBI Taxonomy" id="246199"/>
    <lineage>
        <taxon>Bacteria</taxon>
        <taxon>Bacillati</taxon>
        <taxon>Bacillota</taxon>
        <taxon>Clostridia</taxon>
        <taxon>Eubacteriales</taxon>
        <taxon>Oscillospiraceae</taxon>
        <taxon>Ruminococcus</taxon>
    </lineage>
</organism>
<dbReference type="SMART" id="SM00382">
    <property type="entry name" value="AAA"/>
    <property type="match status" value="1"/>
</dbReference>
<dbReference type="PROSITE" id="PS50893">
    <property type="entry name" value="ABC_TRANSPORTER_2"/>
    <property type="match status" value="1"/>
</dbReference>
<keyword evidence="8 9" id="KW-0472">Membrane</keyword>
<evidence type="ECO:0000256" key="1">
    <source>
        <dbReference type="ARBA" id="ARBA00004651"/>
    </source>
</evidence>
<keyword evidence="13" id="KW-1185">Reference proteome</keyword>
<dbReference type="OrthoDB" id="9762778at2"/>
<dbReference type="Gene3D" id="3.40.50.300">
    <property type="entry name" value="P-loop containing nucleotide triphosphate hydrolases"/>
    <property type="match status" value="1"/>
</dbReference>
<keyword evidence="6 12" id="KW-0067">ATP-binding</keyword>
<dbReference type="PROSITE" id="PS50929">
    <property type="entry name" value="ABC_TM1F"/>
    <property type="match status" value="1"/>
</dbReference>